<proteinExistence type="predicted"/>
<name>A0A0A9C4G4_ARUDO</name>
<dbReference type="EMBL" id="GBRH01227424">
    <property type="protein sequence ID" value="JAD70471.1"/>
    <property type="molecule type" value="Transcribed_RNA"/>
</dbReference>
<dbReference type="AlphaFoldDB" id="A0A0A9C4G4"/>
<protein>
    <submittedName>
        <fullName evidence="1">Uncharacterized protein</fullName>
    </submittedName>
</protein>
<reference evidence="1" key="1">
    <citation type="submission" date="2014-09" db="EMBL/GenBank/DDBJ databases">
        <authorList>
            <person name="Magalhaes I.L.F."/>
            <person name="Oliveira U."/>
            <person name="Santos F.R."/>
            <person name="Vidigal T.H.D.A."/>
            <person name="Brescovit A.D."/>
            <person name="Santos A.J."/>
        </authorList>
    </citation>
    <scope>NUCLEOTIDE SEQUENCE</scope>
    <source>
        <tissue evidence="1">Shoot tissue taken approximately 20 cm above the soil surface</tissue>
    </source>
</reference>
<evidence type="ECO:0000313" key="1">
    <source>
        <dbReference type="EMBL" id="JAD70471.1"/>
    </source>
</evidence>
<accession>A0A0A9C4G4</accession>
<sequence>MLLNQCQPEANCSSYANATTHNETNAFLHTTKILLLFSI</sequence>
<organism evidence="1">
    <name type="scientific">Arundo donax</name>
    <name type="common">Giant reed</name>
    <name type="synonym">Donax arundinaceus</name>
    <dbReference type="NCBI Taxonomy" id="35708"/>
    <lineage>
        <taxon>Eukaryota</taxon>
        <taxon>Viridiplantae</taxon>
        <taxon>Streptophyta</taxon>
        <taxon>Embryophyta</taxon>
        <taxon>Tracheophyta</taxon>
        <taxon>Spermatophyta</taxon>
        <taxon>Magnoliopsida</taxon>
        <taxon>Liliopsida</taxon>
        <taxon>Poales</taxon>
        <taxon>Poaceae</taxon>
        <taxon>PACMAD clade</taxon>
        <taxon>Arundinoideae</taxon>
        <taxon>Arundineae</taxon>
        <taxon>Arundo</taxon>
    </lineage>
</organism>
<reference evidence="1" key="2">
    <citation type="journal article" date="2015" name="Data Brief">
        <title>Shoot transcriptome of the giant reed, Arundo donax.</title>
        <authorList>
            <person name="Barrero R.A."/>
            <person name="Guerrero F.D."/>
            <person name="Moolhuijzen P."/>
            <person name="Goolsby J.A."/>
            <person name="Tidwell J."/>
            <person name="Bellgard S.E."/>
            <person name="Bellgard M.I."/>
        </authorList>
    </citation>
    <scope>NUCLEOTIDE SEQUENCE</scope>
    <source>
        <tissue evidence="1">Shoot tissue taken approximately 20 cm above the soil surface</tissue>
    </source>
</reference>